<dbReference type="Gene3D" id="2.60.200.20">
    <property type="match status" value="1"/>
</dbReference>
<sequence length="267" mass="29625">TDYLLILGRINVSKKILLDRLGHTYTCGRAEENDIVCHSSRVSNRHCTFFNNKNELYVTDLKSTYGIFINNALQQPFQTIKLHLNDIIGNGCPAIPNLNINDDMYAYKLCALQPISGKDGESASAPSGTSSSNNKETANDMTVADNVHKRKQAHSNSDCALMPRPVGVLLIPIRHRRNKNRHHIFSNSKVNVTTKSGNDIHLGQTIAGSEKKIATKEPTASSSRFAAADNPSSNAKTNKSENVSKEMATDSYHELYNRLLFLKRLNI</sequence>
<dbReference type="OrthoDB" id="552194at2759"/>
<dbReference type="InterPro" id="IPR008984">
    <property type="entry name" value="SMAD_FHA_dom_sf"/>
</dbReference>
<reference evidence="4" key="1">
    <citation type="submission" date="2025-08" db="UniProtKB">
        <authorList>
            <consortium name="RefSeq"/>
        </authorList>
    </citation>
    <scope>IDENTIFICATION</scope>
</reference>
<dbReference type="GeneID" id="112213099"/>
<dbReference type="PROSITE" id="PS50006">
    <property type="entry name" value="FHA_DOMAIN"/>
    <property type="match status" value="1"/>
</dbReference>
<feature type="compositionally biased region" description="Basic and acidic residues" evidence="1">
    <location>
        <begin position="238"/>
        <end position="247"/>
    </location>
</feature>
<evidence type="ECO:0000256" key="1">
    <source>
        <dbReference type="SAM" id="MobiDB-lite"/>
    </source>
</evidence>
<dbReference type="CDD" id="cd00060">
    <property type="entry name" value="FHA"/>
    <property type="match status" value="1"/>
</dbReference>
<dbReference type="Pfam" id="PF00498">
    <property type="entry name" value="FHA"/>
    <property type="match status" value="1"/>
</dbReference>
<feature type="compositionally biased region" description="Polar residues" evidence="1">
    <location>
        <begin position="218"/>
        <end position="237"/>
    </location>
</feature>
<name>A0A6P6FCJ2_BOMIM</name>
<dbReference type="RefSeq" id="XP_024224449.1">
    <property type="nucleotide sequence ID" value="XM_024368681.1"/>
</dbReference>
<evidence type="ECO:0000313" key="4">
    <source>
        <dbReference type="RefSeq" id="XP_024224449.1"/>
    </source>
</evidence>
<proteinExistence type="predicted"/>
<dbReference type="InterPro" id="IPR000253">
    <property type="entry name" value="FHA_dom"/>
</dbReference>
<evidence type="ECO:0000313" key="3">
    <source>
        <dbReference type="Proteomes" id="UP000515180"/>
    </source>
</evidence>
<protein>
    <submittedName>
        <fullName evidence="4">Uncharacterized protein LOC112213099</fullName>
    </submittedName>
</protein>
<dbReference type="SMART" id="SM00240">
    <property type="entry name" value="FHA"/>
    <property type="match status" value="1"/>
</dbReference>
<dbReference type="SUPFAM" id="SSF49879">
    <property type="entry name" value="SMAD/FHA domain"/>
    <property type="match status" value="1"/>
</dbReference>
<organism evidence="3 4">
    <name type="scientific">Bombus impatiens</name>
    <name type="common">Bumblebee</name>
    <dbReference type="NCBI Taxonomy" id="132113"/>
    <lineage>
        <taxon>Eukaryota</taxon>
        <taxon>Metazoa</taxon>
        <taxon>Ecdysozoa</taxon>
        <taxon>Arthropoda</taxon>
        <taxon>Hexapoda</taxon>
        <taxon>Insecta</taxon>
        <taxon>Pterygota</taxon>
        <taxon>Neoptera</taxon>
        <taxon>Endopterygota</taxon>
        <taxon>Hymenoptera</taxon>
        <taxon>Apocrita</taxon>
        <taxon>Aculeata</taxon>
        <taxon>Apoidea</taxon>
        <taxon>Anthophila</taxon>
        <taxon>Apidae</taxon>
        <taxon>Bombus</taxon>
        <taxon>Pyrobombus</taxon>
    </lineage>
</organism>
<feature type="region of interest" description="Disordered" evidence="1">
    <location>
        <begin position="212"/>
        <end position="247"/>
    </location>
</feature>
<feature type="non-terminal residue" evidence="4">
    <location>
        <position position="1"/>
    </location>
</feature>
<dbReference type="AlphaFoldDB" id="A0A6P6FCJ2"/>
<dbReference type="KEGG" id="bim:112213099"/>
<accession>A0A6P6FCJ2</accession>
<evidence type="ECO:0000259" key="2">
    <source>
        <dbReference type="PROSITE" id="PS50006"/>
    </source>
</evidence>
<gene>
    <name evidence="4" type="primary">LOC112213099</name>
</gene>
<keyword evidence="3" id="KW-1185">Reference proteome</keyword>
<dbReference type="Proteomes" id="UP000515180">
    <property type="component" value="Unplaced"/>
</dbReference>
<feature type="domain" description="FHA" evidence="2">
    <location>
        <begin position="25"/>
        <end position="74"/>
    </location>
</feature>